<dbReference type="InterPro" id="IPR002321">
    <property type="entry name" value="Cyt_c_II"/>
</dbReference>
<dbReference type="GO" id="GO:0042597">
    <property type="term" value="C:periplasmic space"/>
    <property type="evidence" value="ECO:0007669"/>
    <property type="project" value="InterPro"/>
</dbReference>
<proteinExistence type="predicted"/>
<feature type="binding site" description="axial binding residue" evidence="6">
    <location>
        <position position="147"/>
    </location>
    <ligand>
        <name>heme c</name>
        <dbReference type="ChEBI" id="CHEBI:61717"/>
    </ligand>
    <ligandPart>
        <name>Fe</name>
        <dbReference type="ChEBI" id="CHEBI:18248"/>
    </ligandPart>
</feature>
<keyword evidence="10" id="KW-1185">Reference proteome</keyword>
<feature type="signal peptide" evidence="8">
    <location>
        <begin position="1"/>
        <end position="24"/>
    </location>
</feature>
<keyword evidence="1" id="KW-0813">Transport</keyword>
<name>A0A7X6H3Y0_9RHOB</name>
<evidence type="ECO:0000256" key="6">
    <source>
        <dbReference type="PIRSR" id="PIRSR000027-1"/>
    </source>
</evidence>
<evidence type="ECO:0000256" key="1">
    <source>
        <dbReference type="ARBA" id="ARBA00022448"/>
    </source>
</evidence>
<dbReference type="PROSITE" id="PS51009">
    <property type="entry name" value="CYTCII"/>
    <property type="match status" value="1"/>
</dbReference>
<evidence type="ECO:0000256" key="4">
    <source>
        <dbReference type="ARBA" id="ARBA00022982"/>
    </source>
</evidence>
<keyword evidence="8" id="KW-0732">Signal</keyword>
<organism evidence="9 10">
    <name type="scientific">Roseicyclus persicicus</name>
    <dbReference type="NCBI Taxonomy" id="2650661"/>
    <lineage>
        <taxon>Bacteria</taxon>
        <taxon>Pseudomonadati</taxon>
        <taxon>Pseudomonadota</taxon>
        <taxon>Alphaproteobacteria</taxon>
        <taxon>Rhodobacterales</taxon>
        <taxon>Roseobacteraceae</taxon>
        <taxon>Roseicyclus</taxon>
    </lineage>
</organism>
<accession>A0A7X6H3Y0</accession>
<keyword evidence="4" id="KW-0249">Electron transport</keyword>
<dbReference type="GO" id="GO:0005506">
    <property type="term" value="F:iron ion binding"/>
    <property type="evidence" value="ECO:0007669"/>
    <property type="project" value="InterPro"/>
</dbReference>
<dbReference type="Proteomes" id="UP000526408">
    <property type="component" value="Unassembled WGS sequence"/>
</dbReference>
<evidence type="ECO:0000256" key="8">
    <source>
        <dbReference type="SAM" id="SignalP"/>
    </source>
</evidence>
<dbReference type="AlphaFoldDB" id="A0A7X6H3Y0"/>
<feature type="binding site" description="covalent" evidence="7">
    <location>
        <position position="143"/>
    </location>
    <ligand>
        <name>heme c</name>
        <dbReference type="ChEBI" id="CHEBI:61717"/>
    </ligand>
</feature>
<keyword evidence="5 6" id="KW-0408">Iron</keyword>
<comment type="PTM">
    <text evidence="7">Binds 1 heme group per subunit.</text>
</comment>
<dbReference type="GO" id="GO:0020037">
    <property type="term" value="F:heme binding"/>
    <property type="evidence" value="ECO:0007669"/>
    <property type="project" value="InterPro"/>
</dbReference>
<protein>
    <submittedName>
        <fullName evidence="9">Cytochrome c</fullName>
    </submittedName>
</protein>
<keyword evidence="2 7" id="KW-0349">Heme</keyword>
<dbReference type="GO" id="GO:0009055">
    <property type="term" value="F:electron transfer activity"/>
    <property type="evidence" value="ECO:0007669"/>
    <property type="project" value="InterPro"/>
</dbReference>
<dbReference type="GO" id="GO:0022900">
    <property type="term" value="P:electron transport chain"/>
    <property type="evidence" value="ECO:0007669"/>
    <property type="project" value="InterPro"/>
</dbReference>
<feature type="binding site" description="covalent" evidence="7">
    <location>
        <position position="146"/>
    </location>
    <ligand>
        <name>heme c</name>
        <dbReference type="ChEBI" id="CHEBI:61717"/>
    </ligand>
</feature>
<gene>
    <name evidence="9" type="ORF">HCU73_17645</name>
</gene>
<dbReference type="RefSeq" id="WP_168624807.1">
    <property type="nucleotide sequence ID" value="NZ_JAAZQQ010000007.1"/>
</dbReference>
<sequence>MTFRKPLLSLAALAVLGAGAPVLAQDLPAAVQARQGQFQIMALNVGVLGNMARGNTAYDAATAQIAANNLVAMSTIDQSFHWPEGTDNFALDGTRALPAIWENLPDVVSKWQAFGAAAQGLAAVAGEGLDPMRAALGPVGASCGACHDAYRAAE</sequence>
<evidence type="ECO:0000313" key="10">
    <source>
        <dbReference type="Proteomes" id="UP000526408"/>
    </source>
</evidence>
<dbReference type="InterPro" id="IPR010980">
    <property type="entry name" value="Cyt_c/b562"/>
</dbReference>
<keyword evidence="3 6" id="KW-0479">Metal-binding</keyword>
<evidence type="ECO:0000256" key="2">
    <source>
        <dbReference type="ARBA" id="ARBA00022617"/>
    </source>
</evidence>
<dbReference type="EMBL" id="JAAZQQ010000007">
    <property type="protein sequence ID" value="NKX46421.1"/>
    <property type="molecule type" value="Genomic_DNA"/>
</dbReference>
<evidence type="ECO:0000256" key="3">
    <source>
        <dbReference type="ARBA" id="ARBA00022723"/>
    </source>
</evidence>
<evidence type="ECO:0000256" key="5">
    <source>
        <dbReference type="ARBA" id="ARBA00023004"/>
    </source>
</evidence>
<comment type="caution">
    <text evidence="9">The sequence shown here is derived from an EMBL/GenBank/DDBJ whole genome shotgun (WGS) entry which is preliminary data.</text>
</comment>
<dbReference type="InterPro" id="IPR012127">
    <property type="entry name" value="Cyt_c_prime"/>
</dbReference>
<feature type="chain" id="PRO_5030787517" evidence="8">
    <location>
        <begin position="25"/>
        <end position="154"/>
    </location>
</feature>
<evidence type="ECO:0000313" key="9">
    <source>
        <dbReference type="EMBL" id="NKX46421.1"/>
    </source>
</evidence>
<dbReference type="Pfam" id="PF01322">
    <property type="entry name" value="Cytochrom_C_2"/>
    <property type="match status" value="1"/>
</dbReference>
<reference evidence="9 10" key="1">
    <citation type="submission" date="2020-04" db="EMBL/GenBank/DDBJ databases">
        <authorList>
            <person name="Yoon J."/>
        </authorList>
    </citation>
    <scope>NUCLEOTIDE SEQUENCE [LARGE SCALE GENOMIC DNA]</scope>
    <source>
        <strain evidence="9 10">KMU-115</strain>
    </source>
</reference>
<evidence type="ECO:0000256" key="7">
    <source>
        <dbReference type="PIRSR" id="PIRSR000027-2"/>
    </source>
</evidence>
<dbReference type="PIRSF" id="PIRSF000027">
    <property type="entry name" value="Cytc_c_prime"/>
    <property type="match status" value="1"/>
</dbReference>
<dbReference type="SUPFAM" id="SSF47175">
    <property type="entry name" value="Cytochromes"/>
    <property type="match status" value="1"/>
</dbReference>
<dbReference type="Gene3D" id="1.20.120.10">
    <property type="entry name" value="Cytochrome c/b562"/>
    <property type="match status" value="1"/>
</dbReference>